<keyword evidence="1" id="KW-1003">Cell membrane</keyword>
<evidence type="ECO:0000313" key="6">
    <source>
        <dbReference type="EMBL" id="EPD99043.1"/>
    </source>
</evidence>
<dbReference type="EMBL" id="ATCF01000018">
    <property type="protein sequence ID" value="EPD99043.1"/>
    <property type="molecule type" value="Genomic_DNA"/>
</dbReference>
<organism evidence="6 7">
    <name type="scientific">Sutterella wadsworthensis HGA0223</name>
    <dbReference type="NCBI Taxonomy" id="1203554"/>
    <lineage>
        <taxon>Bacteria</taxon>
        <taxon>Pseudomonadati</taxon>
        <taxon>Pseudomonadota</taxon>
        <taxon>Betaproteobacteria</taxon>
        <taxon>Burkholderiales</taxon>
        <taxon>Sutterellaceae</taxon>
        <taxon>Sutterella</taxon>
    </lineage>
</organism>
<feature type="compositionally biased region" description="Basic and acidic residues" evidence="4">
    <location>
        <begin position="280"/>
        <end position="295"/>
    </location>
</feature>
<dbReference type="SMART" id="SM00382">
    <property type="entry name" value="AAA"/>
    <property type="match status" value="1"/>
</dbReference>
<dbReference type="Pfam" id="PF00005">
    <property type="entry name" value="ABC_tran"/>
    <property type="match status" value="1"/>
</dbReference>
<reference evidence="6 7" key="1">
    <citation type="submission" date="2013-04" db="EMBL/GenBank/DDBJ databases">
        <title>The Genome Sequence of Sutterella wadsworthensis HGA0223.</title>
        <authorList>
            <consortium name="The Broad Institute Genomics Platform"/>
            <person name="Earl A."/>
            <person name="Ward D."/>
            <person name="Feldgarden M."/>
            <person name="Gevers D."/>
            <person name="Schmidt T.M."/>
            <person name="Dover J."/>
            <person name="Dai D."/>
            <person name="Walker B."/>
            <person name="Young S."/>
            <person name="Zeng Q."/>
            <person name="Gargeya S."/>
            <person name="Fitzgerald M."/>
            <person name="Haas B."/>
            <person name="Abouelleil A."/>
            <person name="Allen A.W."/>
            <person name="Alvarado L."/>
            <person name="Arachchi H.M."/>
            <person name="Berlin A.M."/>
            <person name="Chapman S.B."/>
            <person name="Gainer-Dewar J."/>
            <person name="Goldberg J."/>
            <person name="Griggs A."/>
            <person name="Gujja S."/>
            <person name="Hansen M."/>
            <person name="Howarth C."/>
            <person name="Imamovic A."/>
            <person name="Ireland A."/>
            <person name="Larimer J."/>
            <person name="McCowan C."/>
            <person name="Murphy C."/>
            <person name="Pearson M."/>
            <person name="Poon T.W."/>
            <person name="Priest M."/>
            <person name="Roberts A."/>
            <person name="Saif S."/>
            <person name="Shea T."/>
            <person name="Sisk P."/>
            <person name="Sykes S."/>
            <person name="Wortman J."/>
            <person name="Nusbaum C."/>
            <person name="Birren B."/>
        </authorList>
    </citation>
    <scope>NUCLEOTIDE SEQUENCE [LARGE SCALE GENOMIC DNA]</scope>
    <source>
        <strain evidence="6 7">HGA0223</strain>
    </source>
</reference>
<dbReference type="PATRIC" id="fig|1203554.3.peg.1374"/>
<proteinExistence type="predicted"/>
<evidence type="ECO:0000313" key="7">
    <source>
        <dbReference type="Proteomes" id="UP000014400"/>
    </source>
</evidence>
<keyword evidence="1" id="KW-0472">Membrane</keyword>
<dbReference type="InterPro" id="IPR003593">
    <property type="entry name" value="AAA+_ATPase"/>
</dbReference>
<feature type="region of interest" description="Disordered" evidence="4">
    <location>
        <begin position="255"/>
        <end position="295"/>
    </location>
</feature>
<dbReference type="InterPro" id="IPR017871">
    <property type="entry name" value="ABC_transporter-like_CS"/>
</dbReference>
<dbReference type="PROSITE" id="PS50893">
    <property type="entry name" value="ABC_TRANSPORTER_2"/>
    <property type="match status" value="1"/>
</dbReference>
<dbReference type="HOGENOM" id="CLU_000604_1_11_4"/>
<dbReference type="GO" id="GO:0005524">
    <property type="term" value="F:ATP binding"/>
    <property type="evidence" value="ECO:0007669"/>
    <property type="project" value="UniProtKB-KW"/>
</dbReference>
<keyword evidence="7" id="KW-1185">Reference proteome</keyword>
<dbReference type="Proteomes" id="UP000014400">
    <property type="component" value="Unassembled WGS sequence"/>
</dbReference>
<comment type="caution">
    <text evidence="6">The sequence shown here is derived from an EMBL/GenBank/DDBJ whole genome shotgun (WGS) entry which is preliminary data.</text>
</comment>
<evidence type="ECO:0000259" key="5">
    <source>
        <dbReference type="PROSITE" id="PS50893"/>
    </source>
</evidence>
<evidence type="ECO:0000256" key="4">
    <source>
        <dbReference type="SAM" id="MobiDB-lite"/>
    </source>
</evidence>
<dbReference type="GO" id="GO:0016887">
    <property type="term" value="F:ATP hydrolysis activity"/>
    <property type="evidence" value="ECO:0007669"/>
    <property type="project" value="InterPro"/>
</dbReference>
<dbReference type="PANTHER" id="PTHR42794">
    <property type="entry name" value="HEMIN IMPORT ATP-BINDING PROTEIN HMUV"/>
    <property type="match status" value="1"/>
</dbReference>
<gene>
    <name evidence="6" type="ORF">HMPREF1476_01314</name>
</gene>
<dbReference type="InterPro" id="IPR027417">
    <property type="entry name" value="P-loop_NTPase"/>
</dbReference>
<evidence type="ECO:0000256" key="1">
    <source>
        <dbReference type="ARBA" id="ARBA00022475"/>
    </source>
</evidence>
<dbReference type="GeneID" id="64060895"/>
<dbReference type="CDD" id="cd03214">
    <property type="entry name" value="ABC_Iron-Siderophores_B12_Hemin"/>
    <property type="match status" value="1"/>
</dbReference>
<dbReference type="eggNOG" id="COG1120">
    <property type="taxonomic scope" value="Bacteria"/>
</dbReference>
<dbReference type="InterPro" id="IPR003439">
    <property type="entry name" value="ABC_transporter-like_ATP-bd"/>
</dbReference>
<dbReference type="Gene3D" id="3.40.50.300">
    <property type="entry name" value="P-loop containing nucleotide triphosphate hydrolases"/>
    <property type="match status" value="1"/>
</dbReference>
<name>S3BCL0_9BURK</name>
<dbReference type="PROSITE" id="PS00211">
    <property type="entry name" value="ABC_TRANSPORTER_1"/>
    <property type="match status" value="1"/>
</dbReference>
<dbReference type="PANTHER" id="PTHR42794:SF2">
    <property type="entry name" value="ABC TRANSPORTER ATP-BINDING PROTEIN"/>
    <property type="match status" value="1"/>
</dbReference>
<sequence>MSDLELRVENLNVGFGRRTVLRDISFTVHAGEFICLLGQNAAGKTTLFKAVSNLIASSGRVTLCENGKALPRSAIAYLPQLTQVQSRLTVFEMVMLGLGRRLSWRVTPDIFERVDQTLHAMQISHLADRPVASLSGGQKQLVFMAQAFVSRPRVLLLDEPTSALDLRHQLIVMQAARSYAKTTGAAVLAIVHDLMLAARFSDKLLMLGDGTIRRFAAPAEVLTPEELAVVYRVEAAVERSQEGLLTVIPMTPLDVDDGTHGHGSHPHAHDPACTHSSSSDQHDHRIRHDDDHPHL</sequence>
<accession>S3BCL0</accession>
<evidence type="ECO:0000256" key="2">
    <source>
        <dbReference type="ARBA" id="ARBA00022741"/>
    </source>
</evidence>
<protein>
    <recommendedName>
        <fullName evidence="5">ABC transporter domain-containing protein</fullName>
    </recommendedName>
</protein>
<keyword evidence="2" id="KW-0547">Nucleotide-binding</keyword>
<evidence type="ECO:0000256" key="3">
    <source>
        <dbReference type="ARBA" id="ARBA00022840"/>
    </source>
</evidence>
<feature type="domain" description="ABC transporter" evidence="5">
    <location>
        <begin position="6"/>
        <end position="234"/>
    </location>
</feature>
<keyword evidence="3" id="KW-0067">ATP-binding</keyword>
<dbReference type="SUPFAM" id="SSF52540">
    <property type="entry name" value="P-loop containing nucleoside triphosphate hydrolases"/>
    <property type="match status" value="1"/>
</dbReference>
<dbReference type="RefSeq" id="WP_016474549.1">
    <property type="nucleotide sequence ID" value="NZ_KE150480.1"/>
</dbReference>
<dbReference type="STRING" id="1203554.HMPREF1476_01314"/>
<dbReference type="AlphaFoldDB" id="S3BCL0"/>